<evidence type="ECO:0000256" key="4">
    <source>
        <dbReference type="ARBA" id="ARBA00022427"/>
    </source>
</evidence>
<evidence type="ECO:0000256" key="6">
    <source>
        <dbReference type="ARBA" id="ARBA00022692"/>
    </source>
</evidence>
<keyword evidence="5" id="KW-1003">Cell membrane</keyword>
<dbReference type="EMBL" id="CAWYQH010000068">
    <property type="protein sequence ID" value="CAK8679848.1"/>
    <property type="molecule type" value="Genomic_DNA"/>
</dbReference>
<feature type="transmembrane region" description="Helical" evidence="10">
    <location>
        <begin position="130"/>
        <end position="154"/>
    </location>
</feature>
<feature type="transmembrane region" description="Helical" evidence="10">
    <location>
        <begin position="184"/>
        <end position="211"/>
    </location>
</feature>
<evidence type="ECO:0000256" key="7">
    <source>
        <dbReference type="ARBA" id="ARBA00022949"/>
    </source>
</evidence>
<dbReference type="InterPro" id="IPR006187">
    <property type="entry name" value="Claudin"/>
</dbReference>
<evidence type="ECO:0000256" key="8">
    <source>
        <dbReference type="ARBA" id="ARBA00022989"/>
    </source>
</evidence>
<dbReference type="InterPro" id="IPR004031">
    <property type="entry name" value="PMP22/EMP/MP20/Claudin"/>
</dbReference>
<accession>A0ABP0FPB8</accession>
<comment type="subcellular location">
    <subcellularLocation>
        <location evidence="1">Cell junction</location>
        <location evidence="1">Tight junction</location>
    </subcellularLocation>
    <subcellularLocation>
        <location evidence="2">Cell membrane</location>
        <topology evidence="2">Multi-pass membrane protein</topology>
    </subcellularLocation>
</comment>
<keyword evidence="9 10" id="KW-0472">Membrane</keyword>
<dbReference type="PANTHER" id="PTHR12002">
    <property type="entry name" value="CLAUDIN"/>
    <property type="match status" value="1"/>
</dbReference>
<comment type="similarity">
    <text evidence="3">Belongs to the claudin family.</text>
</comment>
<evidence type="ECO:0000313" key="12">
    <source>
        <dbReference type="Proteomes" id="UP001642483"/>
    </source>
</evidence>
<dbReference type="Proteomes" id="UP001642483">
    <property type="component" value="Unassembled WGS sequence"/>
</dbReference>
<evidence type="ECO:0000256" key="9">
    <source>
        <dbReference type="ARBA" id="ARBA00023136"/>
    </source>
</evidence>
<sequence>MTSMKASVIITAACLVLVLSGLVLVCLCTFLPYWQVLEPVIEEAEIIGPIRESIQRSNGLWKRCVTYPDTGTHICDHYDDFFLGLPAILQLARYLSIISMASAITSVVATVSGLLFGVLCLRKDWMCLKILMVISLIANFLSSLVSAGTILYAVTKYDNQITKDNQAYLPFSAGPIYERGSCIYYGWIGGGFLICGAIMSLIAAMVGIVALCQKQKSTYTAVHKNPPPVTSSKV</sequence>
<evidence type="ECO:0000313" key="11">
    <source>
        <dbReference type="EMBL" id="CAK8679848.1"/>
    </source>
</evidence>
<keyword evidence="4" id="KW-0796">Tight junction</keyword>
<keyword evidence="8 10" id="KW-1133">Transmembrane helix</keyword>
<dbReference type="Gene3D" id="1.20.140.150">
    <property type="match status" value="1"/>
</dbReference>
<reference evidence="11 12" key="1">
    <citation type="submission" date="2024-02" db="EMBL/GenBank/DDBJ databases">
        <authorList>
            <person name="Daric V."/>
            <person name="Darras S."/>
        </authorList>
    </citation>
    <scope>NUCLEOTIDE SEQUENCE [LARGE SCALE GENOMIC DNA]</scope>
</reference>
<keyword evidence="6 10" id="KW-0812">Transmembrane</keyword>
<evidence type="ECO:0008006" key="13">
    <source>
        <dbReference type="Google" id="ProtNLM"/>
    </source>
</evidence>
<evidence type="ECO:0000256" key="5">
    <source>
        <dbReference type="ARBA" id="ARBA00022475"/>
    </source>
</evidence>
<name>A0ABP0FPB8_CLALP</name>
<evidence type="ECO:0000256" key="10">
    <source>
        <dbReference type="SAM" id="Phobius"/>
    </source>
</evidence>
<evidence type="ECO:0000256" key="2">
    <source>
        <dbReference type="ARBA" id="ARBA00004651"/>
    </source>
</evidence>
<organism evidence="11 12">
    <name type="scientific">Clavelina lepadiformis</name>
    <name type="common">Light-bulb sea squirt</name>
    <name type="synonym">Ascidia lepadiformis</name>
    <dbReference type="NCBI Taxonomy" id="159417"/>
    <lineage>
        <taxon>Eukaryota</taxon>
        <taxon>Metazoa</taxon>
        <taxon>Chordata</taxon>
        <taxon>Tunicata</taxon>
        <taxon>Ascidiacea</taxon>
        <taxon>Aplousobranchia</taxon>
        <taxon>Clavelinidae</taxon>
        <taxon>Clavelina</taxon>
    </lineage>
</organism>
<gene>
    <name evidence="11" type="ORF">CVLEPA_LOCUS10096</name>
</gene>
<keyword evidence="7" id="KW-0965">Cell junction</keyword>
<feature type="transmembrane region" description="Helical" evidence="10">
    <location>
        <begin position="94"/>
        <end position="118"/>
    </location>
</feature>
<keyword evidence="12" id="KW-1185">Reference proteome</keyword>
<comment type="caution">
    <text evidence="11">The sequence shown here is derived from an EMBL/GenBank/DDBJ whole genome shotgun (WGS) entry which is preliminary data.</text>
</comment>
<feature type="transmembrane region" description="Helical" evidence="10">
    <location>
        <begin position="7"/>
        <end position="34"/>
    </location>
</feature>
<evidence type="ECO:0000256" key="3">
    <source>
        <dbReference type="ARBA" id="ARBA00008295"/>
    </source>
</evidence>
<protein>
    <recommendedName>
        <fullName evidence="13">Claudin</fullName>
    </recommendedName>
</protein>
<dbReference type="Pfam" id="PF00822">
    <property type="entry name" value="PMP22_Claudin"/>
    <property type="match status" value="1"/>
</dbReference>
<proteinExistence type="inferred from homology"/>
<evidence type="ECO:0000256" key="1">
    <source>
        <dbReference type="ARBA" id="ARBA00004435"/>
    </source>
</evidence>